<dbReference type="InterPro" id="IPR017853">
    <property type="entry name" value="GH"/>
</dbReference>
<evidence type="ECO:0000256" key="1">
    <source>
        <dbReference type="ARBA" id="ARBA00005336"/>
    </source>
</evidence>
<comment type="similarity">
    <text evidence="1">Belongs to the glycosyl hydrolase 3 family.</text>
</comment>
<dbReference type="PANTHER" id="PTHR42715:SF10">
    <property type="entry name" value="BETA-GLUCOSIDASE"/>
    <property type="match status" value="1"/>
</dbReference>
<dbReference type="GO" id="GO:0005975">
    <property type="term" value="P:carbohydrate metabolic process"/>
    <property type="evidence" value="ECO:0007669"/>
    <property type="project" value="InterPro"/>
</dbReference>
<dbReference type="InterPro" id="IPR050288">
    <property type="entry name" value="Cellulose_deg_GH3"/>
</dbReference>
<comment type="caution">
    <text evidence="3">The sequence shown here is derived from an EMBL/GenBank/DDBJ whole genome shotgun (WGS) entry which is preliminary data.</text>
</comment>
<dbReference type="InterPro" id="IPR036962">
    <property type="entry name" value="Glyco_hydro_3_N_sf"/>
</dbReference>
<dbReference type="InterPro" id="IPR036881">
    <property type="entry name" value="Glyco_hydro_3_C_sf"/>
</dbReference>
<reference evidence="3" key="1">
    <citation type="submission" date="2013-08" db="EMBL/GenBank/DDBJ databases">
        <authorList>
            <person name="Mendez C."/>
            <person name="Richter M."/>
            <person name="Ferrer M."/>
            <person name="Sanchez J."/>
        </authorList>
    </citation>
    <scope>NUCLEOTIDE SEQUENCE</scope>
</reference>
<dbReference type="PANTHER" id="PTHR42715">
    <property type="entry name" value="BETA-GLUCOSIDASE"/>
    <property type="match status" value="1"/>
</dbReference>
<dbReference type="GO" id="GO:0004553">
    <property type="term" value="F:hydrolase activity, hydrolyzing O-glycosyl compounds"/>
    <property type="evidence" value="ECO:0007669"/>
    <property type="project" value="InterPro"/>
</dbReference>
<reference evidence="3" key="2">
    <citation type="journal article" date="2014" name="ISME J.">
        <title>Microbial stratification in low pH oxic and suboxic macroscopic growths along an acid mine drainage.</title>
        <authorList>
            <person name="Mendez-Garcia C."/>
            <person name="Mesa V."/>
            <person name="Sprenger R.R."/>
            <person name="Richter M."/>
            <person name="Diez M.S."/>
            <person name="Solano J."/>
            <person name="Bargiela R."/>
            <person name="Golyshina O.V."/>
            <person name="Manteca A."/>
            <person name="Ramos J.L."/>
            <person name="Gallego J.R."/>
            <person name="Llorente I."/>
            <person name="Martins Dos Santos V.A."/>
            <person name="Jensen O.N."/>
            <person name="Pelaez A.I."/>
            <person name="Sanchez J."/>
            <person name="Ferrer M."/>
        </authorList>
    </citation>
    <scope>NUCLEOTIDE SEQUENCE</scope>
</reference>
<dbReference type="SUPFAM" id="SSF51445">
    <property type="entry name" value="(Trans)glycosidases"/>
    <property type="match status" value="1"/>
</dbReference>
<accession>T1AIX9</accession>
<evidence type="ECO:0000256" key="2">
    <source>
        <dbReference type="ARBA" id="ARBA00022801"/>
    </source>
</evidence>
<dbReference type="EMBL" id="AUZZ01002449">
    <property type="protein sequence ID" value="EQD60461.1"/>
    <property type="molecule type" value="Genomic_DNA"/>
</dbReference>
<evidence type="ECO:0000313" key="3">
    <source>
        <dbReference type="EMBL" id="EQD60461.1"/>
    </source>
</evidence>
<organism evidence="3">
    <name type="scientific">mine drainage metagenome</name>
    <dbReference type="NCBI Taxonomy" id="410659"/>
    <lineage>
        <taxon>unclassified sequences</taxon>
        <taxon>metagenomes</taxon>
        <taxon>ecological metagenomes</taxon>
    </lineage>
</organism>
<feature type="non-terminal residue" evidence="3">
    <location>
        <position position="156"/>
    </location>
</feature>
<proteinExistence type="inferred from homology"/>
<feature type="non-terminal residue" evidence="3">
    <location>
        <position position="1"/>
    </location>
</feature>
<gene>
    <name evidence="3" type="ORF">B2A_03675</name>
</gene>
<protein>
    <submittedName>
        <fullName evidence="3">Glycoside hydrolase family 3 domain protein</fullName>
    </submittedName>
</protein>
<name>T1AIX9_9ZZZZ</name>
<dbReference type="Gene3D" id="3.20.20.300">
    <property type="entry name" value="Glycoside hydrolase, family 3, N-terminal domain"/>
    <property type="match status" value="1"/>
</dbReference>
<keyword evidence="2 3" id="KW-0378">Hydrolase</keyword>
<dbReference type="Gene3D" id="3.40.50.1700">
    <property type="entry name" value="Glycoside hydrolase family 3 C-terminal domain"/>
    <property type="match status" value="1"/>
</dbReference>
<dbReference type="AlphaFoldDB" id="T1AIX9"/>
<sequence length="156" mass="16910">GQRAVQLPEPHLLTNVLRQEWDFSGFVTTDYTALHSLSGAMAGADVELPARLYGRPLQEAVAEGKISRMVINTMVAPVLDQLFRFNLINHPRSATMSAVASTAAHREISTRIAEAGTVLLKNAQHLLPLAASEKIVVIGPAASAQVTVRRWRQCCG</sequence>